<dbReference type="OrthoDB" id="9758333at2"/>
<evidence type="ECO:0000313" key="8">
    <source>
        <dbReference type="EMBL" id="PWK48172.1"/>
    </source>
</evidence>
<dbReference type="PANTHER" id="PTHR43576:SF3">
    <property type="entry name" value="ALPHA-L-ARABINOFURANOSIDASE C"/>
    <property type="match status" value="1"/>
</dbReference>
<dbReference type="EMBL" id="QGGR01000006">
    <property type="protein sequence ID" value="PWK48172.1"/>
    <property type="molecule type" value="Genomic_DNA"/>
</dbReference>
<feature type="chain" id="PRO_5038677187" evidence="5">
    <location>
        <begin position="28"/>
        <end position="676"/>
    </location>
</feature>
<evidence type="ECO:0000256" key="2">
    <source>
        <dbReference type="ARBA" id="ARBA00023295"/>
    </source>
</evidence>
<dbReference type="GO" id="GO:0000272">
    <property type="term" value="P:polysaccharide catabolic process"/>
    <property type="evidence" value="ECO:0007669"/>
    <property type="project" value="UniProtKB-KW"/>
</dbReference>
<dbReference type="Pfam" id="PF00041">
    <property type="entry name" value="fn3"/>
    <property type="match status" value="1"/>
</dbReference>
<dbReference type="SUPFAM" id="SSF49265">
    <property type="entry name" value="Fibronectin type III"/>
    <property type="match status" value="1"/>
</dbReference>
<accession>A0A316FJ93</accession>
<comment type="caution">
    <text evidence="8">The sequence shown here is derived from an EMBL/GenBank/DDBJ whole genome shotgun (WGS) entry which is preliminary data.</text>
</comment>
<dbReference type="InterPro" id="IPR003961">
    <property type="entry name" value="FN3_dom"/>
</dbReference>
<dbReference type="PANTHER" id="PTHR43576">
    <property type="entry name" value="ALPHA-L-ARABINOFURANOSIDASE C-RELATED"/>
    <property type="match status" value="1"/>
</dbReference>
<protein>
    <submittedName>
        <fullName evidence="8">Alpha-L-arabinofuranosidase</fullName>
    </submittedName>
</protein>
<evidence type="ECO:0000313" key="9">
    <source>
        <dbReference type="Proteomes" id="UP000245697"/>
    </source>
</evidence>
<dbReference type="SUPFAM" id="SSF51445">
    <property type="entry name" value="(Trans)glycosidases"/>
    <property type="match status" value="1"/>
</dbReference>
<evidence type="ECO:0000259" key="6">
    <source>
        <dbReference type="PROSITE" id="PS50853"/>
    </source>
</evidence>
<feature type="domain" description="CBM2" evidence="7">
    <location>
        <begin position="568"/>
        <end position="676"/>
    </location>
</feature>
<dbReference type="Proteomes" id="UP000245697">
    <property type="component" value="Unassembled WGS sequence"/>
</dbReference>
<keyword evidence="5" id="KW-0732">Signal</keyword>
<dbReference type="Pfam" id="PF00553">
    <property type="entry name" value="CBM_2"/>
    <property type="match status" value="1"/>
</dbReference>
<dbReference type="Gene3D" id="2.60.40.1180">
    <property type="entry name" value="Golgi alpha-mannosidase II"/>
    <property type="match status" value="1"/>
</dbReference>
<dbReference type="Gene3D" id="2.60.40.290">
    <property type="match status" value="1"/>
</dbReference>
<organism evidence="8 9">
    <name type="scientific">Actinoplanes xinjiangensis</name>
    <dbReference type="NCBI Taxonomy" id="512350"/>
    <lineage>
        <taxon>Bacteria</taxon>
        <taxon>Bacillati</taxon>
        <taxon>Actinomycetota</taxon>
        <taxon>Actinomycetes</taxon>
        <taxon>Micromonosporales</taxon>
        <taxon>Micromonosporaceae</taxon>
        <taxon>Actinoplanes</taxon>
    </lineage>
</organism>
<evidence type="ECO:0000256" key="5">
    <source>
        <dbReference type="SAM" id="SignalP"/>
    </source>
</evidence>
<keyword evidence="3" id="KW-0624">Polysaccharide degradation</keyword>
<dbReference type="InterPro" id="IPR013783">
    <property type="entry name" value="Ig-like_fold"/>
</dbReference>
<name>A0A316FJ93_9ACTN</name>
<evidence type="ECO:0000256" key="3">
    <source>
        <dbReference type="ARBA" id="ARBA00023326"/>
    </source>
</evidence>
<dbReference type="InterPro" id="IPR013780">
    <property type="entry name" value="Glyco_hydro_b"/>
</dbReference>
<dbReference type="GO" id="GO:0030247">
    <property type="term" value="F:polysaccharide binding"/>
    <property type="evidence" value="ECO:0007669"/>
    <property type="project" value="UniProtKB-UniRule"/>
</dbReference>
<dbReference type="Gene3D" id="3.20.20.80">
    <property type="entry name" value="Glycosidases"/>
    <property type="match status" value="1"/>
</dbReference>
<dbReference type="InterPro" id="IPR008965">
    <property type="entry name" value="CBM2/CBM3_carb-bd_dom_sf"/>
</dbReference>
<dbReference type="InterPro" id="IPR036116">
    <property type="entry name" value="FN3_sf"/>
</dbReference>
<dbReference type="Gene3D" id="2.60.40.10">
    <property type="entry name" value="Immunoglobulins"/>
    <property type="match status" value="1"/>
</dbReference>
<evidence type="ECO:0000259" key="7">
    <source>
        <dbReference type="PROSITE" id="PS51173"/>
    </source>
</evidence>
<dbReference type="RefSeq" id="WP_109593232.1">
    <property type="nucleotide sequence ID" value="NZ_BONA01000039.1"/>
</dbReference>
<evidence type="ECO:0000256" key="1">
    <source>
        <dbReference type="ARBA" id="ARBA00023277"/>
    </source>
</evidence>
<keyword evidence="9" id="KW-1185">Reference proteome</keyword>
<dbReference type="SMART" id="SM00060">
    <property type="entry name" value="FN3"/>
    <property type="match status" value="1"/>
</dbReference>
<dbReference type="AlphaFoldDB" id="A0A316FJ93"/>
<dbReference type="SMART" id="SM00637">
    <property type="entry name" value="CBD_II"/>
    <property type="match status" value="1"/>
</dbReference>
<keyword evidence="2" id="KW-0326">Glycosidase</keyword>
<keyword evidence="1" id="KW-0119">Carbohydrate metabolism</keyword>
<dbReference type="InterPro" id="IPR017853">
    <property type="entry name" value="GH"/>
</dbReference>
<sequence length="676" mass="70185">MKIHSLAGAVLLAAVTAVLPLPSGASAVAAADTRIDIDVRAGLATIGSTAVGVNHAIWDSQLGTPAVADLLADAGVNMVRYPGGSYADIYHWRDHTAPGGYVAPDTDFDTFMAGARRTGAQPMIIANYGTGTAQEAADWVRYANITKGYGATWWTIGNENYGNGHYGAAWEADDHADKSPREYAANVVAYSAAMKAVDPTIKVGAVLTMPGNWPDGIVGTGDTGTWNQEVLTRAGSAIDFVDVHWYPGGGTPAETLTRTAHIQDAVHLLRGQISQYAGTNADRIRISMTETNVEVGRTTQPGALFLADVYSGLLAQGVFTVQWWNVHNGLGTVTEVAGETDYGDYGLLSSGNCNADDTVCQPPLNTPFAPYHALSLVGDLARAGDRFVGTGSDNALVSAHAVRRANGDLAVLLVNKDPDAAHTVALNYQGFEPAAGAPTVASFGNGDDRVQTGTGGSASVQTLAPYSVSLVTVRSGRTGSGSPKAPGRPSATVTDRTATISWPAGAAGLKYEVYRQNGGVSEQLGETGGTSLTVGNLEPGRRYTVNVLARDGSGRLSQASPPLTFTTGTPADASCTVKFRDSNDWGNGYVGTIDVTNNGTDPVNGWTLAFTWPTGWQNVSSGWSATWDQDGRTVRVTSDAALAAGATANVGFVGNYSGPNVLPTAFTLNGTVCTSA</sequence>
<evidence type="ECO:0000256" key="4">
    <source>
        <dbReference type="SAM" id="MobiDB-lite"/>
    </source>
</evidence>
<feature type="region of interest" description="Disordered" evidence="4">
    <location>
        <begin position="474"/>
        <end position="495"/>
    </location>
</feature>
<proteinExistence type="predicted"/>
<dbReference type="SUPFAM" id="SSF49384">
    <property type="entry name" value="Carbohydrate-binding domain"/>
    <property type="match status" value="1"/>
</dbReference>
<gene>
    <name evidence="8" type="ORF">BC793_106202</name>
</gene>
<dbReference type="CDD" id="cd00063">
    <property type="entry name" value="FN3"/>
    <property type="match status" value="1"/>
</dbReference>
<dbReference type="PROSITE" id="PS50853">
    <property type="entry name" value="FN3"/>
    <property type="match status" value="1"/>
</dbReference>
<reference evidence="8 9" key="1">
    <citation type="submission" date="2018-05" db="EMBL/GenBank/DDBJ databases">
        <title>Genomic Encyclopedia of Archaeal and Bacterial Type Strains, Phase II (KMG-II): from individual species to whole genera.</title>
        <authorList>
            <person name="Goeker M."/>
        </authorList>
    </citation>
    <scope>NUCLEOTIDE SEQUENCE [LARGE SCALE GENOMIC DNA]</scope>
    <source>
        <strain evidence="8 9">DSM 45184</strain>
    </source>
</reference>
<keyword evidence="2" id="KW-0378">Hydrolase</keyword>
<dbReference type="GO" id="GO:0004553">
    <property type="term" value="F:hydrolase activity, hydrolyzing O-glycosyl compounds"/>
    <property type="evidence" value="ECO:0007669"/>
    <property type="project" value="InterPro"/>
</dbReference>
<dbReference type="PROSITE" id="PS51173">
    <property type="entry name" value="CBM2"/>
    <property type="match status" value="1"/>
</dbReference>
<dbReference type="InterPro" id="IPR001919">
    <property type="entry name" value="CBD2"/>
</dbReference>
<feature type="domain" description="Fibronectin type-III" evidence="6">
    <location>
        <begin position="485"/>
        <end position="572"/>
    </location>
</feature>
<dbReference type="InterPro" id="IPR012291">
    <property type="entry name" value="CBM2_carb-bd_dom_sf"/>
</dbReference>
<feature type="signal peptide" evidence="5">
    <location>
        <begin position="1"/>
        <end position="27"/>
    </location>
</feature>